<comment type="caution">
    <text evidence="1">The sequence shown here is derived from an EMBL/GenBank/DDBJ whole genome shotgun (WGS) entry which is preliminary data.</text>
</comment>
<evidence type="ECO:0000313" key="1">
    <source>
        <dbReference type="EMBL" id="MBA1159234.1"/>
    </source>
</evidence>
<accession>A0A838BTQ7</accession>
<sequence length="108" mass="11570">MSVLGKWRITKMPDYVEDYPDMVELAYILFEEGGAGEFAFGCVAGQIVGGGHADAVAFSWEGNDEMDEASGDGWAELQPDGSLKGAICFHGGDEANFIAHRWTSSTAC</sequence>
<proteinExistence type="predicted"/>
<reference evidence="1 2" key="1">
    <citation type="submission" date="2020-07" db="EMBL/GenBank/DDBJ databases">
        <title>Draft genome and description of Microvirga mediterraneensis Marseille-Q2068 sp. nov.</title>
        <authorList>
            <person name="Boxberger M."/>
        </authorList>
    </citation>
    <scope>NUCLEOTIDE SEQUENCE [LARGE SCALE GENOMIC DNA]</scope>
    <source>
        <strain evidence="1 2">Marseille-Q2068</strain>
    </source>
</reference>
<dbReference type="AlphaFoldDB" id="A0A838BTQ7"/>
<evidence type="ECO:0000313" key="2">
    <source>
        <dbReference type="Proteomes" id="UP000572984"/>
    </source>
</evidence>
<organism evidence="1 2">
    <name type="scientific">Microvirga mediterraneensis</name>
    <dbReference type="NCBI Taxonomy" id="2754695"/>
    <lineage>
        <taxon>Bacteria</taxon>
        <taxon>Pseudomonadati</taxon>
        <taxon>Pseudomonadota</taxon>
        <taxon>Alphaproteobacteria</taxon>
        <taxon>Hyphomicrobiales</taxon>
        <taxon>Methylobacteriaceae</taxon>
        <taxon>Microvirga</taxon>
    </lineage>
</organism>
<keyword evidence="2" id="KW-1185">Reference proteome</keyword>
<dbReference type="EMBL" id="JACDXJ010000003">
    <property type="protein sequence ID" value="MBA1159234.1"/>
    <property type="molecule type" value="Genomic_DNA"/>
</dbReference>
<gene>
    <name evidence="1" type="ORF">H0S73_24430</name>
</gene>
<dbReference type="Proteomes" id="UP000572984">
    <property type="component" value="Unassembled WGS sequence"/>
</dbReference>
<protein>
    <submittedName>
        <fullName evidence="1">Uncharacterized protein</fullName>
    </submittedName>
</protein>
<name>A0A838BTQ7_9HYPH</name>
<dbReference type="RefSeq" id="WP_181054818.1">
    <property type="nucleotide sequence ID" value="NZ_JACDXJ010000003.1"/>
</dbReference>